<dbReference type="AlphaFoldDB" id="A0A1M7V0H3"/>
<dbReference type="Pfam" id="PF13692">
    <property type="entry name" value="Glyco_trans_1_4"/>
    <property type="match status" value="1"/>
</dbReference>
<proteinExistence type="predicted"/>
<evidence type="ECO:0000313" key="4">
    <source>
        <dbReference type="Proteomes" id="UP000184428"/>
    </source>
</evidence>
<protein>
    <submittedName>
        <fullName evidence="3">Glycosyl transferases group 1</fullName>
    </submittedName>
</protein>
<gene>
    <name evidence="3" type="ORF">SAMN05660350_04661</name>
</gene>
<evidence type="ECO:0000256" key="2">
    <source>
        <dbReference type="ARBA" id="ARBA00022679"/>
    </source>
</evidence>
<dbReference type="EMBL" id="FRDM01000052">
    <property type="protein sequence ID" value="SHN88675.1"/>
    <property type="molecule type" value="Genomic_DNA"/>
</dbReference>
<dbReference type="PANTHER" id="PTHR12526:SF510">
    <property type="entry name" value="D-INOSITOL 3-PHOSPHATE GLYCOSYLTRANSFERASE"/>
    <property type="match status" value="1"/>
</dbReference>
<sequence>MYDTVRSAHLERAHRLAPASILYRRHRYDFDPALAEGLDLHQGGLLGSAVTVLRSGLTSVEVNEPLMRPSVARTAALVAVARAAARLRRRELFLTAYAIENRDPFGPGRPPTVRARVRTALDRAAGRYVARHLDRVAFGTAAAEALYDSLLGPELAGVRRALVPALSSPCDCPPGTGFRDGRVLFLGALTDRKGVSQLLDAWPEVVARRPDARLAVVGSGPLQPQVADVAAREASVELVVGPPRARVHELLRESAVLVLLSQRTPTWREQVGLPIVEALAHGCSVVTTDETGLARWLTEHGHDVLPPGAPALAVAGAVVRALDRRRPPESVLADLPRTDGRLDADAWLSAAPA</sequence>
<dbReference type="CDD" id="cd03801">
    <property type="entry name" value="GT4_PimA-like"/>
    <property type="match status" value="1"/>
</dbReference>
<dbReference type="SUPFAM" id="SSF53756">
    <property type="entry name" value="UDP-Glycosyltransferase/glycogen phosphorylase"/>
    <property type="match status" value="1"/>
</dbReference>
<dbReference type="RefSeq" id="WP_208983598.1">
    <property type="nucleotide sequence ID" value="NZ_FRDM01000052.1"/>
</dbReference>
<keyword evidence="2 3" id="KW-0808">Transferase</keyword>
<organism evidence="3 4">
    <name type="scientific">Geodermatophilus obscurus</name>
    <dbReference type="NCBI Taxonomy" id="1861"/>
    <lineage>
        <taxon>Bacteria</taxon>
        <taxon>Bacillati</taxon>
        <taxon>Actinomycetota</taxon>
        <taxon>Actinomycetes</taxon>
        <taxon>Geodermatophilales</taxon>
        <taxon>Geodermatophilaceae</taxon>
        <taxon>Geodermatophilus</taxon>
    </lineage>
</organism>
<evidence type="ECO:0000256" key="1">
    <source>
        <dbReference type="ARBA" id="ARBA00022676"/>
    </source>
</evidence>
<accession>A0A1M7V0H3</accession>
<dbReference type="PANTHER" id="PTHR12526">
    <property type="entry name" value="GLYCOSYLTRANSFERASE"/>
    <property type="match status" value="1"/>
</dbReference>
<evidence type="ECO:0000313" key="3">
    <source>
        <dbReference type="EMBL" id="SHN88675.1"/>
    </source>
</evidence>
<dbReference type="Gene3D" id="3.40.50.2000">
    <property type="entry name" value="Glycogen Phosphorylase B"/>
    <property type="match status" value="1"/>
</dbReference>
<dbReference type="GO" id="GO:0016757">
    <property type="term" value="F:glycosyltransferase activity"/>
    <property type="evidence" value="ECO:0007669"/>
    <property type="project" value="UniProtKB-KW"/>
</dbReference>
<dbReference type="Proteomes" id="UP000184428">
    <property type="component" value="Unassembled WGS sequence"/>
</dbReference>
<name>A0A1M7V0H3_9ACTN</name>
<keyword evidence="1" id="KW-0328">Glycosyltransferase</keyword>
<reference evidence="3 4" key="1">
    <citation type="submission" date="2016-12" db="EMBL/GenBank/DDBJ databases">
        <authorList>
            <person name="Song W.-J."/>
            <person name="Kurnit D.M."/>
        </authorList>
    </citation>
    <scope>NUCLEOTIDE SEQUENCE [LARGE SCALE GENOMIC DNA]</scope>
    <source>
        <strain evidence="3 4">DSM 43162</strain>
    </source>
</reference>